<dbReference type="GO" id="GO:0006488">
    <property type="term" value="P:dolichol-linked oligosaccharide biosynthetic process"/>
    <property type="evidence" value="ECO:0007669"/>
    <property type="project" value="UniProtKB-UniRule"/>
</dbReference>
<reference evidence="16" key="3">
    <citation type="submission" date="2025-09" db="UniProtKB">
        <authorList>
            <consortium name="Ensembl"/>
        </authorList>
    </citation>
    <scope>IDENTIFICATION</scope>
</reference>
<evidence type="ECO:0000256" key="13">
    <source>
        <dbReference type="ARBA" id="ARBA00049427"/>
    </source>
</evidence>
<evidence type="ECO:0000256" key="5">
    <source>
        <dbReference type="ARBA" id="ARBA00022989"/>
    </source>
</evidence>
<dbReference type="PROSITE" id="PS50244">
    <property type="entry name" value="S5A_REDUCTASE"/>
    <property type="match status" value="1"/>
</dbReference>
<proteinExistence type="inferred from homology"/>
<organism evidence="16 17">
    <name type="scientific">Scleropages formosus</name>
    <name type="common">Asian bonytongue</name>
    <name type="synonym">Osteoglossum formosum</name>
    <dbReference type="NCBI Taxonomy" id="113540"/>
    <lineage>
        <taxon>Eukaryota</taxon>
        <taxon>Metazoa</taxon>
        <taxon>Chordata</taxon>
        <taxon>Craniata</taxon>
        <taxon>Vertebrata</taxon>
        <taxon>Euteleostomi</taxon>
        <taxon>Actinopterygii</taxon>
        <taxon>Neopterygii</taxon>
        <taxon>Teleostei</taxon>
        <taxon>Osteoglossocephala</taxon>
        <taxon>Osteoglossomorpha</taxon>
        <taxon>Osteoglossiformes</taxon>
        <taxon>Osteoglossidae</taxon>
        <taxon>Scleropages</taxon>
    </lineage>
</organism>
<comment type="catalytic activity">
    <reaction evidence="12">
        <text>17beta-hydroxy-5alpha-androstan-3-one + NADP(+) = testosterone + NADPH + H(+)</text>
        <dbReference type="Rhea" id="RHEA:50820"/>
        <dbReference type="ChEBI" id="CHEBI:15378"/>
        <dbReference type="ChEBI" id="CHEBI:16330"/>
        <dbReference type="ChEBI" id="CHEBI:17347"/>
        <dbReference type="ChEBI" id="CHEBI:57783"/>
        <dbReference type="ChEBI" id="CHEBI:58349"/>
        <dbReference type="EC" id="1.3.1.22"/>
    </reaction>
    <physiologicalReaction direction="right-to-left" evidence="12">
        <dbReference type="Rhea" id="RHEA:50822"/>
    </physiologicalReaction>
</comment>
<dbReference type="GO" id="GO:0102389">
    <property type="term" value="F:polyprenol reductase activity"/>
    <property type="evidence" value="ECO:0007669"/>
    <property type="project" value="UniProtKB-UniRule"/>
</dbReference>
<dbReference type="PANTHER" id="PTHR14624">
    <property type="entry name" value="DFG10 PROTEIN"/>
    <property type="match status" value="1"/>
</dbReference>
<keyword evidence="4 14" id="KW-0812">Transmembrane</keyword>
<dbReference type="InterPro" id="IPR001104">
    <property type="entry name" value="3-oxo-5_a-steroid_4-DH_C"/>
</dbReference>
<comment type="pathway">
    <text evidence="14">Protein modification; protein glycosylation.</text>
</comment>
<comment type="function">
    <text evidence="7">Plays a key role in early steps of protein N-linked glycosylation by being involved in the conversion of polyprenol into dolichol. Acts as a polyprenal reductase that mediates the reduction of polyprenal into dolichal in a NADP-dependent mechanism. Dolichols are required for the synthesis of dolichol-linked monosaccharides and the oligosaccharide precursor used for N-glycosylation. Also able to convert testosterone (T) into 5-alpha-dihydrotestosterone (DHT).</text>
</comment>
<dbReference type="GO" id="GO:0005789">
    <property type="term" value="C:endoplasmic reticulum membrane"/>
    <property type="evidence" value="ECO:0007669"/>
    <property type="project" value="UniProtKB-SubCell"/>
</dbReference>
<dbReference type="Pfam" id="PF02544">
    <property type="entry name" value="Steroid_dh"/>
    <property type="match status" value="1"/>
</dbReference>
<accession>A0A8C9TR72</accession>
<evidence type="ECO:0000256" key="14">
    <source>
        <dbReference type="RuleBase" id="RU367081"/>
    </source>
</evidence>
<evidence type="ECO:0000256" key="2">
    <source>
        <dbReference type="ARBA" id="ARBA00012049"/>
    </source>
</evidence>
<dbReference type="UniPathway" id="UPA00378"/>
<dbReference type="EC" id="1.3.1.94" evidence="3 14"/>
<reference evidence="16" key="2">
    <citation type="submission" date="2025-08" db="UniProtKB">
        <authorList>
            <consortium name="Ensembl"/>
        </authorList>
    </citation>
    <scope>IDENTIFICATION</scope>
</reference>
<dbReference type="PANTHER" id="PTHR14624:SF0">
    <property type="entry name" value="POLYPRENOL REDUCTASE"/>
    <property type="match status" value="1"/>
</dbReference>
<evidence type="ECO:0000256" key="3">
    <source>
        <dbReference type="ARBA" id="ARBA00012522"/>
    </source>
</evidence>
<feature type="transmembrane region" description="Helical" evidence="14">
    <location>
        <begin position="391"/>
        <end position="416"/>
    </location>
</feature>
<gene>
    <name evidence="16" type="primary">TMEM165</name>
    <name evidence="16" type="synonym">tmem165</name>
</gene>
<evidence type="ECO:0000313" key="17">
    <source>
        <dbReference type="Proteomes" id="UP000694397"/>
    </source>
</evidence>
<evidence type="ECO:0000256" key="4">
    <source>
        <dbReference type="ARBA" id="ARBA00022692"/>
    </source>
</evidence>
<evidence type="ECO:0000256" key="11">
    <source>
        <dbReference type="ARBA" id="ARBA00048765"/>
    </source>
</evidence>
<keyword evidence="6 14" id="KW-0472">Membrane</keyword>
<dbReference type="GeneTree" id="ENSGT00390000005261"/>
<evidence type="ECO:0000256" key="8">
    <source>
        <dbReference type="ARBA" id="ARBA00046320"/>
    </source>
</evidence>
<evidence type="ECO:0000256" key="10">
    <source>
        <dbReference type="ARBA" id="ARBA00048095"/>
    </source>
</evidence>
<feature type="domain" description="3-oxo-5-alpha-steroid 4-dehydrogenase C-terminal" evidence="15">
    <location>
        <begin position="328"/>
        <end position="449"/>
    </location>
</feature>
<evidence type="ECO:0000256" key="7">
    <source>
        <dbReference type="ARBA" id="ARBA00045898"/>
    </source>
</evidence>
<evidence type="ECO:0000259" key="15">
    <source>
        <dbReference type="Pfam" id="PF02544"/>
    </source>
</evidence>
<evidence type="ECO:0000256" key="1">
    <source>
        <dbReference type="ARBA" id="ARBA00004127"/>
    </source>
</evidence>
<comment type="subcellular location">
    <subcellularLocation>
        <location evidence="1">Endomembrane system</location>
        <topology evidence="1">Multi-pass membrane protein</topology>
    </subcellularLocation>
    <subcellularLocation>
        <location evidence="14">Endoplasmic reticulum membrane</location>
    </subcellularLocation>
</comment>
<feature type="transmembrane region" description="Helical" evidence="14">
    <location>
        <begin position="203"/>
        <end position="227"/>
    </location>
</feature>
<keyword evidence="14" id="KW-0521">NADP</keyword>
<comment type="catalytic activity">
    <reaction evidence="11">
        <text>a 3-oxo-5alpha-steroid + NADP(+) = a 3-oxo-Delta(4)-steroid + NADPH + H(+)</text>
        <dbReference type="Rhea" id="RHEA:54384"/>
        <dbReference type="ChEBI" id="CHEBI:13601"/>
        <dbReference type="ChEBI" id="CHEBI:15378"/>
        <dbReference type="ChEBI" id="CHEBI:47909"/>
        <dbReference type="ChEBI" id="CHEBI:57783"/>
        <dbReference type="ChEBI" id="CHEBI:58349"/>
        <dbReference type="EC" id="1.3.1.22"/>
    </reaction>
    <physiologicalReaction direction="right-to-left" evidence="11">
        <dbReference type="Rhea" id="RHEA:54386"/>
    </physiologicalReaction>
</comment>
<feature type="transmembrane region" description="Helical" evidence="14">
    <location>
        <begin position="327"/>
        <end position="343"/>
    </location>
</feature>
<keyword evidence="14" id="KW-0256">Endoplasmic reticulum</keyword>
<evidence type="ECO:0000256" key="6">
    <source>
        <dbReference type="ARBA" id="ARBA00023136"/>
    </source>
</evidence>
<evidence type="ECO:0000256" key="12">
    <source>
        <dbReference type="ARBA" id="ARBA00049397"/>
    </source>
</evidence>
<sequence>MFATGVLQVCYRCATGMLRVCYMFATGVPQVSYRCATGVLHVRQSSRSRLPEQSRYDNKKDPLNVQPEDGLLSPPAAHTLCAPFLTSALSFLIATYGATRDVFFAFASGTLLLLRRPRFPVGPSRKCTPRDAMLRSLRPVDWLWLALALSFLLAYCAHRGVPRATERLRLYGLLQELIRYGKSREEWRGSGGARLLWEVPKRWFAHFYAVSVLWNGVLLLLVLRLLVLGVPLPPWLDEALRLLAGDAHAPPQAGALSVALVQTLLWVHSARRLFECLFVSVFSDTSINAPQYAFGLAYYVLLGLTVLGLGPLGGATGAAEKRADCRVRWFHGLGLLLFLWASLHQHRCAVLLARLRTRPGGRAGERTALGHAVPRGDWFELVSCPHYLAELLVYVALSACCGGGALTWWLVVLYVLCNQLLAARLSHDFYLSSFEGYPRERAALVPYLL</sequence>
<name>A0A8C9TR72_SCLFO</name>
<feature type="transmembrane region" description="Helical" evidence="14">
    <location>
        <begin position="296"/>
        <end position="315"/>
    </location>
</feature>
<dbReference type="EC" id="1.3.1.22" evidence="2 14"/>
<dbReference type="Ensembl" id="ENSSFOT00015061632.1">
    <property type="protein sequence ID" value="ENSSFOP00015055684.1"/>
    <property type="gene ID" value="ENSSFOG00015017445.2"/>
</dbReference>
<evidence type="ECO:0000313" key="16">
    <source>
        <dbReference type="Ensembl" id="ENSSFOP00015055684.1"/>
    </source>
</evidence>
<keyword evidence="17" id="KW-1185">Reference proteome</keyword>
<feature type="transmembrane region" description="Helical" evidence="14">
    <location>
        <begin position="142"/>
        <end position="161"/>
    </location>
</feature>
<dbReference type="GO" id="GO:0160198">
    <property type="term" value="F:polyprenal reductase activity"/>
    <property type="evidence" value="ECO:0007669"/>
    <property type="project" value="UniProtKB-EC"/>
</dbReference>
<keyword evidence="14" id="KW-0560">Oxidoreductase</keyword>
<comment type="similarity">
    <text evidence="8 14">Belongs to the steroid 5-alpha reductase family. Polyprenal reductase subfamily.</text>
</comment>
<protein>
    <recommendedName>
        <fullName evidence="9 14">Polyprenal reductase</fullName>
        <ecNumber evidence="2 14">1.3.1.22</ecNumber>
        <ecNumber evidence="3 14">1.3.1.94</ecNumber>
    </recommendedName>
</protein>
<keyword evidence="5 14" id="KW-1133">Transmembrane helix</keyword>
<dbReference type="GO" id="GO:0016095">
    <property type="term" value="P:polyprenol catabolic process"/>
    <property type="evidence" value="ECO:0007669"/>
    <property type="project" value="UniProtKB-UniRule"/>
</dbReference>
<dbReference type="InterPro" id="IPR039698">
    <property type="entry name" value="Dfg10/SRD5A3"/>
</dbReference>
<evidence type="ECO:0000256" key="9">
    <source>
        <dbReference type="ARBA" id="ARBA00047186"/>
    </source>
</evidence>
<dbReference type="Proteomes" id="UP000694397">
    <property type="component" value="Chromosome 9"/>
</dbReference>
<comment type="catalytic activity">
    <reaction evidence="13 14">
        <text>a di-trans,poly-cis-dolichal + NADP(+) = a di-trans,poly-cis-polyprenal + NADPH + H(+)</text>
        <dbReference type="Rhea" id="RHEA:80727"/>
        <dbReference type="Rhea" id="RHEA-COMP:19536"/>
        <dbReference type="Rhea" id="RHEA-COMP:19537"/>
        <dbReference type="ChEBI" id="CHEBI:15378"/>
        <dbReference type="ChEBI" id="CHEBI:57783"/>
        <dbReference type="ChEBI" id="CHEBI:58349"/>
        <dbReference type="ChEBI" id="CHEBI:231623"/>
        <dbReference type="ChEBI" id="CHEBI:231637"/>
        <dbReference type="EC" id="1.3.1.94"/>
    </reaction>
    <physiologicalReaction direction="right-to-left" evidence="13 14">
        <dbReference type="Rhea" id="RHEA:80729"/>
    </physiologicalReaction>
</comment>
<reference evidence="16 17" key="1">
    <citation type="submission" date="2019-04" db="EMBL/GenBank/DDBJ databases">
        <authorList>
            <consortium name="Wellcome Sanger Institute Data Sharing"/>
        </authorList>
    </citation>
    <scope>NUCLEOTIDE SEQUENCE [LARGE SCALE GENOMIC DNA]</scope>
</reference>
<dbReference type="GO" id="GO:0047751">
    <property type="term" value="F:3-oxo-5-alpha-steroid 4-dehydrogenase (NADP+) activity"/>
    <property type="evidence" value="ECO:0007669"/>
    <property type="project" value="UniProtKB-UniRule"/>
</dbReference>
<comment type="catalytic activity">
    <reaction evidence="10">
        <text>androst-4-ene-3,17-dione + NADPH + H(+) = 5alpha-androstan-3,17-dione + NADP(+)</text>
        <dbReference type="Rhea" id="RHEA:50816"/>
        <dbReference type="ChEBI" id="CHEBI:15378"/>
        <dbReference type="ChEBI" id="CHEBI:15994"/>
        <dbReference type="ChEBI" id="CHEBI:16422"/>
        <dbReference type="ChEBI" id="CHEBI:57783"/>
        <dbReference type="ChEBI" id="CHEBI:58349"/>
    </reaction>
    <physiologicalReaction direction="right-to-left" evidence="10">
        <dbReference type="Rhea" id="RHEA:50818"/>
    </physiologicalReaction>
</comment>
<dbReference type="AlphaFoldDB" id="A0A8C9TR72"/>